<reference evidence="1" key="1">
    <citation type="journal article" date="2015" name="Nature">
        <title>Complex archaea that bridge the gap between prokaryotes and eukaryotes.</title>
        <authorList>
            <person name="Spang A."/>
            <person name="Saw J.H."/>
            <person name="Jorgensen S.L."/>
            <person name="Zaremba-Niedzwiedzka K."/>
            <person name="Martijn J."/>
            <person name="Lind A.E."/>
            <person name="van Eijk R."/>
            <person name="Schleper C."/>
            <person name="Guy L."/>
            <person name="Ettema T.J."/>
        </authorList>
    </citation>
    <scope>NUCLEOTIDE SEQUENCE</scope>
</reference>
<name>A0A0F9KHE7_9ZZZZ</name>
<sequence>MLESRENFEGIKSRTEEISTDELETIAVMALIEIAEAITGLLKLAIETGEPYQEEGR</sequence>
<accession>A0A0F9KHE7</accession>
<proteinExistence type="predicted"/>
<evidence type="ECO:0000313" key="1">
    <source>
        <dbReference type="EMBL" id="KKM21578.1"/>
    </source>
</evidence>
<gene>
    <name evidence="1" type="ORF">LCGC14_1633960</name>
</gene>
<comment type="caution">
    <text evidence="1">The sequence shown here is derived from an EMBL/GenBank/DDBJ whole genome shotgun (WGS) entry which is preliminary data.</text>
</comment>
<dbReference type="EMBL" id="LAZR01013520">
    <property type="protein sequence ID" value="KKM21578.1"/>
    <property type="molecule type" value="Genomic_DNA"/>
</dbReference>
<protein>
    <submittedName>
        <fullName evidence="1">Uncharacterized protein</fullName>
    </submittedName>
</protein>
<organism evidence="1">
    <name type="scientific">marine sediment metagenome</name>
    <dbReference type="NCBI Taxonomy" id="412755"/>
    <lineage>
        <taxon>unclassified sequences</taxon>
        <taxon>metagenomes</taxon>
        <taxon>ecological metagenomes</taxon>
    </lineage>
</organism>
<dbReference type="AlphaFoldDB" id="A0A0F9KHE7"/>